<accession>A0A3A6TT32</accession>
<name>A0A3A6TT32_9GAMM</name>
<comment type="caution">
    <text evidence="14">The sequence shown here is derived from an EMBL/GenBank/DDBJ whole genome shotgun (WGS) entry which is preliminary data.</text>
</comment>
<dbReference type="SUPFAM" id="SSF50182">
    <property type="entry name" value="Sm-like ribonucleoproteins"/>
    <property type="match status" value="1"/>
</dbReference>
<protein>
    <submittedName>
        <fullName evidence="14">Mechanosensitive ion channel protein MscS</fullName>
    </submittedName>
</protein>
<evidence type="ECO:0000256" key="6">
    <source>
        <dbReference type="ARBA" id="ARBA00022989"/>
    </source>
</evidence>
<dbReference type="Gene3D" id="2.30.30.60">
    <property type="match status" value="1"/>
</dbReference>
<evidence type="ECO:0000256" key="8">
    <source>
        <dbReference type="SAM" id="Coils"/>
    </source>
</evidence>
<evidence type="ECO:0000259" key="11">
    <source>
        <dbReference type="Pfam" id="PF12794"/>
    </source>
</evidence>
<dbReference type="Gene3D" id="3.30.70.100">
    <property type="match status" value="1"/>
</dbReference>
<feature type="coiled-coil region" evidence="8">
    <location>
        <begin position="49"/>
        <end position="76"/>
    </location>
</feature>
<feature type="transmembrane region" description="Helical" evidence="9">
    <location>
        <begin position="871"/>
        <end position="901"/>
    </location>
</feature>
<feature type="transmembrane region" description="Helical" evidence="9">
    <location>
        <begin position="498"/>
        <end position="520"/>
    </location>
</feature>
<dbReference type="Gene3D" id="1.10.287.1260">
    <property type="match status" value="1"/>
</dbReference>
<feature type="transmembrane region" description="Helical" evidence="9">
    <location>
        <begin position="607"/>
        <end position="624"/>
    </location>
</feature>
<evidence type="ECO:0000256" key="2">
    <source>
        <dbReference type="ARBA" id="ARBA00008017"/>
    </source>
</evidence>
<dbReference type="FunFam" id="1.10.287.1260:FF:000002">
    <property type="entry name" value="Potassium efflux system KefA"/>
    <property type="match status" value="1"/>
</dbReference>
<feature type="domain" description="Mechanosensitive ion channel MscS C-terminal" evidence="12">
    <location>
        <begin position="962"/>
        <end position="1044"/>
    </location>
</feature>
<dbReference type="Pfam" id="PF21082">
    <property type="entry name" value="MS_channel_3rd"/>
    <property type="match status" value="1"/>
</dbReference>
<evidence type="ECO:0000256" key="4">
    <source>
        <dbReference type="ARBA" id="ARBA00022692"/>
    </source>
</evidence>
<dbReference type="InterPro" id="IPR049278">
    <property type="entry name" value="MS_channel_C"/>
</dbReference>
<dbReference type="SUPFAM" id="SSF82689">
    <property type="entry name" value="Mechanosensitive channel protein MscS (YggB), C-terminal domain"/>
    <property type="match status" value="1"/>
</dbReference>
<dbReference type="SUPFAM" id="SSF82861">
    <property type="entry name" value="Mechanosensitive channel protein MscS (YggB), transmembrane region"/>
    <property type="match status" value="1"/>
</dbReference>
<evidence type="ECO:0000313" key="15">
    <source>
        <dbReference type="Proteomes" id="UP000273022"/>
    </source>
</evidence>
<dbReference type="InterPro" id="IPR011066">
    <property type="entry name" value="MscS_channel_C_sf"/>
</dbReference>
<gene>
    <name evidence="14" type="ORF">D5R81_12800</name>
</gene>
<dbReference type="Pfam" id="PF21088">
    <property type="entry name" value="MS_channel_1st"/>
    <property type="match status" value="1"/>
</dbReference>
<dbReference type="InterPro" id="IPR010920">
    <property type="entry name" value="LSM_dom_sf"/>
</dbReference>
<dbReference type="Pfam" id="PF12794">
    <property type="entry name" value="MscS_TM"/>
    <property type="match status" value="1"/>
</dbReference>
<evidence type="ECO:0000259" key="12">
    <source>
        <dbReference type="Pfam" id="PF21082"/>
    </source>
</evidence>
<feature type="domain" description="Mechanosensitive ion channel transmembrane helices 2/3" evidence="13">
    <location>
        <begin position="846"/>
        <end position="887"/>
    </location>
</feature>
<dbReference type="PROSITE" id="PS01246">
    <property type="entry name" value="UPF0003"/>
    <property type="match status" value="1"/>
</dbReference>
<dbReference type="InterPro" id="IPR006686">
    <property type="entry name" value="MscS_channel_CS"/>
</dbReference>
<feature type="domain" description="Mechanosensitive ion channel MscS" evidence="10">
    <location>
        <begin position="889"/>
        <end position="954"/>
    </location>
</feature>
<dbReference type="Proteomes" id="UP000273022">
    <property type="component" value="Unassembled WGS sequence"/>
</dbReference>
<evidence type="ECO:0000256" key="5">
    <source>
        <dbReference type="ARBA" id="ARBA00022729"/>
    </source>
</evidence>
<evidence type="ECO:0000256" key="7">
    <source>
        <dbReference type="ARBA" id="ARBA00023136"/>
    </source>
</evidence>
<feature type="transmembrane region" description="Helical" evidence="9">
    <location>
        <begin position="751"/>
        <end position="769"/>
    </location>
</feature>
<dbReference type="PANTHER" id="PTHR30347">
    <property type="entry name" value="POTASSIUM CHANNEL RELATED"/>
    <property type="match status" value="1"/>
</dbReference>
<dbReference type="InterPro" id="IPR025692">
    <property type="entry name" value="MscS_IM_dom1"/>
</dbReference>
<dbReference type="FunFam" id="2.30.30.60:FF:000001">
    <property type="entry name" value="MscS Mechanosensitive ion channel"/>
    <property type="match status" value="1"/>
</dbReference>
<feature type="coiled-coil region" evidence="8">
    <location>
        <begin position="161"/>
        <end position="223"/>
    </location>
</feature>
<dbReference type="EMBL" id="QYYH01000079">
    <property type="protein sequence ID" value="RJY11896.1"/>
    <property type="molecule type" value="Genomic_DNA"/>
</dbReference>
<dbReference type="InterPro" id="IPR052702">
    <property type="entry name" value="MscS-like_channel"/>
</dbReference>
<comment type="similarity">
    <text evidence="2">Belongs to the MscS (TC 1.A.23) family.</text>
</comment>
<keyword evidence="4 9" id="KW-0812">Transmembrane</keyword>
<dbReference type="InterPro" id="IPR011014">
    <property type="entry name" value="MscS_channel_TM-2"/>
</dbReference>
<comment type="subcellular location">
    <subcellularLocation>
        <location evidence="1">Cell membrane</location>
        <topology evidence="1">Multi-pass membrane protein</topology>
    </subcellularLocation>
</comment>
<evidence type="ECO:0000256" key="1">
    <source>
        <dbReference type="ARBA" id="ARBA00004651"/>
    </source>
</evidence>
<keyword evidence="7 9" id="KW-0472">Membrane</keyword>
<reference evidence="14 15" key="1">
    <citation type="submission" date="2018-09" db="EMBL/GenBank/DDBJ databases">
        <title>Phylogeny of the Shewanellaceae, and recommendation for two new genera, Pseudoshewanella and Parashewanella.</title>
        <authorList>
            <person name="Wang G."/>
        </authorList>
    </citation>
    <scope>NUCLEOTIDE SEQUENCE [LARGE SCALE GENOMIC DNA]</scope>
    <source>
        <strain evidence="14 15">KCTC 22492</strain>
    </source>
</reference>
<sequence>MQRISWFYLIGLIVLFSISVNASQISTLNTRLGIKPSPTNQTSNNEKQQQTIELSIQQLKEQADSYQQAQVDFERLRTTLNAELNKPKSPLTINSKTKLSEQASTASVKLSSLKDLEAELSQQISELLSRHNQLPEHISHARNALAQHKKAPLAPIGTPNGQRQQNQRQLYQQTLDTLEADFSSNPNRLIIAQLRLKLVRAQLAQQEKLIEKLNNKIGAARQKNTTETIAKNLSSKGKILDPIAEELSNTNRLYAQRLQSLTLGINSSVKRQEQAENLYQVQTRQLDNIKEQISWVKLNSAFGEHFLKTLESLAPPPNLNQLQSTISSARLAKYHLEQQQIINHQQLEQNTELSTQHLKLIQSQLSLIKQLQKEYVQYLNELAKLKVIYTQLTDQYSELSNLLNEQLFWVPNAPRIGQQWFIDIGTSIKLLANEAPWGDFKFVWVEQQNYWSWWIIVLTLCLIIQDLNRNRFRTHLRENLVGVGNVTQDKFSSTFKTLLITLSYSLLKPISIVLAGYLLYLSEHNIVHATGGAVLGVGLFYLLQRLCYVMSLPEGLLIGHFKSSEQMIVGVYGFIKRFYYLNIILVACISFTQLLDLSILRNSIGRGAFILICLLLFFLLRNIDHLMKYHKLQSGNTNKRLLQKLLWSALRVSPIIAAVLSYMGYYFTAFQMLMQLTLSVFIGLGFLLIYQLIKRWMLIERRRIAFERAKARRAELLSQREKGETNVADSGDTYEEPEVDLETISSQSLGLVRSLLLLGLLASVVGLWTQTHSALFSFFDGITLWTTHASINGIEQQLPISLKSVLYGLIMFGFSMMIAANLPGLLELTILQRLELSSGTGYAITTVSRYLVLFVGMLIGFNILGVEWSKLQWLIAALSVGLGFGLQEIFANFISGLIILFEKPVRIGDTVTIRELTGTVSKIKIRATTIIDWDRKEIIVPNKAFITEQLINWSLSDPITRVTITVSTARDSDPAKVEAALYQAVRECPHTLQNPSPEVWFSGFGQHTQDYQIRAYATDMSSRWPLRHELHKLITQKLRDNDLVIAYPQLEIHINNGQSTEPTSVIRGV</sequence>
<evidence type="ECO:0000256" key="3">
    <source>
        <dbReference type="ARBA" id="ARBA00022475"/>
    </source>
</evidence>
<proteinExistence type="inferred from homology"/>
<evidence type="ECO:0000256" key="9">
    <source>
        <dbReference type="SAM" id="Phobius"/>
    </source>
</evidence>
<feature type="domain" description="Mechanosensitive ion channel inner membrane" evidence="11">
    <location>
        <begin position="450"/>
        <end position="785"/>
    </location>
</feature>
<evidence type="ECO:0000259" key="13">
    <source>
        <dbReference type="Pfam" id="PF21088"/>
    </source>
</evidence>
<feature type="transmembrane region" description="Helical" evidence="9">
    <location>
        <begin position="645"/>
        <end position="667"/>
    </location>
</feature>
<dbReference type="InterPro" id="IPR023408">
    <property type="entry name" value="MscS_beta-dom_sf"/>
</dbReference>
<dbReference type="RefSeq" id="WP_121854030.1">
    <property type="nucleotide sequence ID" value="NZ_CP037952.1"/>
</dbReference>
<keyword evidence="15" id="KW-1185">Reference proteome</keyword>
<keyword evidence="8" id="KW-0175">Coiled coil</keyword>
<feature type="transmembrane region" description="Helical" evidence="9">
    <location>
        <begin position="847"/>
        <end position="865"/>
    </location>
</feature>
<dbReference type="GO" id="GO:0005886">
    <property type="term" value="C:plasma membrane"/>
    <property type="evidence" value="ECO:0007669"/>
    <property type="project" value="UniProtKB-SubCell"/>
</dbReference>
<evidence type="ECO:0000259" key="10">
    <source>
        <dbReference type="Pfam" id="PF00924"/>
    </source>
</evidence>
<dbReference type="InterPro" id="IPR049142">
    <property type="entry name" value="MS_channel_1st"/>
</dbReference>
<dbReference type="PANTHER" id="PTHR30347:SF9">
    <property type="entry name" value="MINICONDUCTANCE MECHANOSENSITIVE CHANNEL MSCM"/>
    <property type="match status" value="1"/>
</dbReference>
<feature type="transmembrane region" description="Helical" evidence="9">
    <location>
        <begin position="578"/>
        <end position="595"/>
    </location>
</feature>
<keyword evidence="6 9" id="KW-1133">Transmembrane helix</keyword>
<dbReference type="InterPro" id="IPR006685">
    <property type="entry name" value="MscS_channel_2nd"/>
</dbReference>
<feature type="coiled-coil region" evidence="8">
    <location>
        <begin position="361"/>
        <end position="388"/>
    </location>
</feature>
<dbReference type="GO" id="GO:0008381">
    <property type="term" value="F:mechanosensitive monoatomic ion channel activity"/>
    <property type="evidence" value="ECO:0007669"/>
    <property type="project" value="UniProtKB-ARBA"/>
</dbReference>
<keyword evidence="3" id="KW-1003">Cell membrane</keyword>
<feature type="transmembrane region" description="Helical" evidence="9">
    <location>
        <begin position="805"/>
        <end position="826"/>
    </location>
</feature>
<dbReference type="AlphaFoldDB" id="A0A3A6TT32"/>
<feature type="transmembrane region" description="Helical" evidence="9">
    <location>
        <begin position="526"/>
        <end position="543"/>
    </location>
</feature>
<evidence type="ECO:0000313" key="14">
    <source>
        <dbReference type="EMBL" id="RJY11896.1"/>
    </source>
</evidence>
<dbReference type="Pfam" id="PF00924">
    <property type="entry name" value="MS_channel_2nd"/>
    <property type="match status" value="1"/>
</dbReference>
<dbReference type="OrthoDB" id="9799209at2"/>
<keyword evidence="5" id="KW-0732">Signal</keyword>
<organism evidence="14 15">
    <name type="scientific">Parashewanella spongiae</name>
    <dbReference type="NCBI Taxonomy" id="342950"/>
    <lineage>
        <taxon>Bacteria</taxon>
        <taxon>Pseudomonadati</taxon>
        <taxon>Pseudomonadota</taxon>
        <taxon>Gammaproteobacteria</taxon>
        <taxon>Alteromonadales</taxon>
        <taxon>Shewanellaceae</taxon>
        <taxon>Parashewanella</taxon>
    </lineage>
</organism>
<feature type="transmembrane region" description="Helical" evidence="9">
    <location>
        <begin position="450"/>
        <end position="467"/>
    </location>
</feature>
<feature type="transmembrane region" description="Helical" evidence="9">
    <location>
        <begin position="673"/>
        <end position="693"/>
    </location>
</feature>